<dbReference type="PANTHER" id="PTHR30055:SF234">
    <property type="entry name" value="HTH-TYPE TRANSCRIPTIONAL REGULATOR BETI"/>
    <property type="match status" value="1"/>
</dbReference>
<dbReference type="Gene3D" id="1.10.357.10">
    <property type="entry name" value="Tetracycline Repressor, domain 2"/>
    <property type="match status" value="1"/>
</dbReference>
<name>A0A4Z0GWB9_9ACTN</name>
<dbReference type="Pfam" id="PF14246">
    <property type="entry name" value="TetR_C_7"/>
    <property type="match status" value="1"/>
</dbReference>
<sequence length="219" mass="23635">MTSEAAPPPLTGKAPTRARILDAAANLMVTVGLTRTTTKEIARAAGCSEAALYKHFRDKEEIFIRVLKERAPRLSDALGELSARAGRGEVAEHLREVTRIAVAFFRQSFAMGASLFASPDLLAAHRRRLAEDGTGPHEMPRLLADYLRAEQALGRLSADIDPDAAAALLIGACFHRAFLTLFYAEEAPEGALCPEGEEEFVVEAVRALLKGIAPEADRA</sequence>
<proteinExistence type="predicted"/>
<keyword evidence="7" id="KW-1185">Reference proteome</keyword>
<evidence type="ECO:0000313" key="6">
    <source>
        <dbReference type="EMBL" id="TGB00730.1"/>
    </source>
</evidence>
<dbReference type="RefSeq" id="WP_135340744.1">
    <property type="nucleotide sequence ID" value="NZ_JBHLTX010000053.1"/>
</dbReference>
<dbReference type="InterPro" id="IPR036271">
    <property type="entry name" value="Tet_transcr_reg_TetR-rel_C_sf"/>
</dbReference>
<dbReference type="PRINTS" id="PR00455">
    <property type="entry name" value="HTHTETR"/>
</dbReference>
<keyword evidence="1" id="KW-0805">Transcription regulation</keyword>
<dbReference type="PROSITE" id="PS50977">
    <property type="entry name" value="HTH_TETR_2"/>
    <property type="match status" value="1"/>
</dbReference>
<dbReference type="GO" id="GO:0003700">
    <property type="term" value="F:DNA-binding transcription factor activity"/>
    <property type="evidence" value="ECO:0007669"/>
    <property type="project" value="TreeGrafter"/>
</dbReference>
<organism evidence="6 7">
    <name type="scientific">Streptomyces palmae</name>
    <dbReference type="NCBI Taxonomy" id="1701085"/>
    <lineage>
        <taxon>Bacteria</taxon>
        <taxon>Bacillati</taxon>
        <taxon>Actinomycetota</taxon>
        <taxon>Actinomycetes</taxon>
        <taxon>Kitasatosporales</taxon>
        <taxon>Streptomycetaceae</taxon>
        <taxon>Streptomyces</taxon>
    </lineage>
</organism>
<evidence type="ECO:0000256" key="3">
    <source>
        <dbReference type="ARBA" id="ARBA00023163"/>
    </source>
</evidence>
<dbReference type="OrthoDB" id="3472897at2"/>
<keyword evidence="3" id="KW-0804">Transcription</keyword>
<dbReference type="AlphaFoldDB" id="A0A4Z0GWB9"/>
<dbReference type="EMBL" id="SRID01000231">
    <property type="protein sequence ID" value="TGB00730.1"/>
    <property type="molecule type" value="Genomic_DNA"/>
</dbReference>
<dbReference type="Gene3D" id="1.10.10.60">
    <property type="entry name" value="Homeodomain-like"/>
    <property type="match status" value="1"/>
</dbReference>
<feature type="DNA-binding region" description="H-T-H motif" evidence="4">
    <location>
        <begin position="37"/>
        <end position="56"/>
    </location>
</feature>
<evidence type="ECO:0000313" key="7">
    <source>
        <dbReference type="Proteomes" id="UP000297948"/>
    </source>
</evidence>
<dbReference type="GO" id="GO:0000976">
    <property type="term" value="F:transcription cis-regulatory region binding"/>
    <property type="evidence" value="ECO:0007669"/>
    <property type="project" value="TreeGrafter"/>
</dbReference>
<keyword evidence="2 4" id="KW-0238">DNA-binding</keyword>
<feature type="domain" description="HTH tetR-type" evidence="5">
    <location>
        <begin position="14"/>
        <end position="74"/>
    </location>
</feature>
<dbReference type="SUPFAM" id="SSF48498">
    <property type="entry name" value="Tetracyclin repressor-like, C-terminal domain"/>
    <property type="match status" value="1"/>
</dbReference>
<dbReference type="InterPro" id="IPR009057">
    <property type="entry name" value="Homeodomain-like_sf"/>
</dbReference>
<evidence type="ECO:0000256" key="4">
    <source>
        <dbReference type="PROSITE-ProRule" id="PRU00335"/>
    </source>
</evidence>
<dbReference type="Proteomes" id="UP000297948">
    <property type="component" value="Unassembled WGS sequence"/>
</dbReference>
<dbReference type="InterPro" id="IPR039536">
    <property type="entry name" value="TetR_C_Proteobacteria"/>
</dbReference>
<gene>
    <name evidence="6" type="ORF">E4099_21515</name>
</gene>
<dbReference type="PANTHER" id="PTHR30055">
    <property type="entry name" value="HTH-TYPE TRANSCRIPTIONAL REGULATOR RUTR"/>
    <property type="match status" value="1"/>
</dbReference>
<accession>A0A4Z0GWB9</accession>
<protein>
    <submittedName>
        <fullName evidence="6">TetR/AcrR family transcriptional regulator</fullName>
    </submittedName>
</protein>
<dbReference type="InterPro" id="IPR001647">
    <property type="entry name" value="HTH_TetR"/>
</dbReference>
<dbReference type="SUPFAM" id="SSF46689">
    <property type="entry name" value="Homeodomain-like"/>
    <property type="match status" value="1"/>
</dbReference>
<evidence type="ECO:0000259" key="5">
    <source>
        <dbReference type="PROSITE" id="PS50977"/>
    </source>
</evidence>
<dbReference type="Pfam" id="PF00440">
    <property type="entry name" value="TetR_N"/>
    <property type="match status" value="1"/>
</dbReference>
<comment type="caution">
    <text evidence="6">The sequence shown here is derived from an EMBL/GenBank/DDBJ whole genome shotgun (WGS) entry which is preliminary data.</text>
</comment>
<evidence type="ECO:0000256" key="1">
    <source>
        <dbReference type="ARBA" id="ARBA00023015"/>
    </source>
</evidence>
<evidence type="ECO:0000256" key="2">
    <source>
        <dbReference type="ARBA" id="ARBA00023125"/>
    </source>
</evidence>
<dbReference type="InterPro" id="IPR050109">
    <property type="entry name" value="HTH-type_TetR-like_transc_reg"/>
</dbReference>
<reference evidence="6 7" key="1">
    <citation type="submission" date="2019-03" db="EMBL/GenBank/DDBJ databases">
        <authorList>
            <person name="Gonzalez-Pimentel J.L."/>
        </authorList>
    </citation>
    <scope>NUCLEOTIDE SEQUENCE [LARGE SCALE GENOMIC DNA]</scope>
    <source>
        <strain evidence="6 7">JCM 31289</strain>
    </source>
</reference>